<reference evidence="5" key="1">
    <citation type="journal article" date="2014" name="Int. J. Syst. Evol. Microbiol.">
        <title>Complete genome sequence of Corynebacterium casei LMG S-19264T (=DSM 44701T), isolated from a smear-ripened cheese.</title>
        <authorList>
            <consortium name="US DOE Joint Genome Institute (JGI-PGF)"/>
            <person name="Walter F."/>
            <person name="Albersmeier A."/>
            <person name="Kalinowski J."/>
            <person name="Ruckert C."/>
        </authorList>
    </citation>
    <scope>NUCLEOTIDE SEQUENCE</scope>
    <source>
        <strain evidence="5">NBRC 108769</strain>
    </source>
</reference>
<accession>A0AA37WGW6</accession>
<dbReference type="GO" id="GO:0005576">
    <property type="term" value="C:extracellular region"/>
    <property type="evidence" value="ECO:0007669"/>
    <property type="project" value="UniProtKB-SubCell"/>
</dbReference>
<evidence type="ECO:0000313" key="6">
    <source>
        <dbReference type="Proteomes" id="UP001156666"/>
    </source>
</evidence>
<comment type="subcellular location">
    <subcellularLocation>
        <location evidence="1">Secreted</location>
    </subcellularLocation>
</comment>
<evidence type="ECO:0000259" key="4">
    <source>
        <dbReference type="Pfam" id="PF17210"/>
    </source>
</evidence>
<gene>
    <name evidence="5" type="ORF">GCM10007940_28400</name>
</gene>
<sequence>MCYLCSCETEQSTCANDNSYEEFIEWSFTDETFELDFDHVDVYYADDRFLNIYPITPIPQDGPYNDFWIKYDVVEESAHYRAGSFTADNTFIFTYGSDLEMTVSSFFSTGDLICIQFDDGEFSGEVRVVLDKIVKSGKVEGKVWLDENENGINEPNESPLANVDLYLRTDSANLVEGIHDVYPIYYPTSRIKTDDNGHFTFNGVFVNYPIQVGYSTKEESNVTTANAGNDDTIDSDFHFTRETTYRKWYTSDPFIIEEGGIKKDIGLGIIER</sequence>
<dbReference type="Gene3D" id="2.60.40.10">
    <property type="entry name" value="Immunoglobulins"/>
    <property type="match status" value="1"/>
</dbReference>
<evidence type="ECO:0000313" key="5">
    <source>
        <dbReference type="EMBL" id="GLR18225.1"/>
    </source>
</evidence>
<proteinExistence type="predicted"/>
<dbReference type="Proteomes" id="UP001156666">
    <property type="component" value="Unassembled WGS sequence"/>
</dbReference>
<dbReference type="EMBL" id="BSOH01000016">
    <property type="protein sequence ID" value="GLR18225.1"/>
    <property type="molecule type" value="Genomic_DNA"/>
</dbReference>
<evidence type="ECO:0000256" key="1">
    <source>
        <dbReference type="ARBA" id="ARBA00004613"/>
    </source>
</evidence>
<dbReference type="InterPro" id="IPR033764">
    <property type="entry name" value="Sdr_B"/>
</dbReference>
<name>A0AA37WGW6_9BACT</name>
<keyword evidence="3" id="KW-0732">Signal</keyword>
<reference evidence="5" key="2">
    <citation type="submission" date="2023-01" db="EMBL/GenBank/DDBJ databases">
        <title>Draft genome sequence of Portibacter lacus strain NBRC 108769.</title>
        <authorList>
            <person name="Sun Q."/>
            <person name="Mori K."/>
        </authorList>
    </citation>
    <scope>NUCLEOTIDE SEQUENCE</scope>
    <source>
        <strain evidence="5">NBRC 108769</strain>
    </source>
</reference>
<keyword evidence="2" id="KW-0964">Secreted</keyword>
<organism evidence="5 6">
    <name type="scientific">Portibacter lacus</name>
    <dbReference type="NCBI Taxonomy" id="1099794"/>
    <lineage>
        <taxon>Bacteria</taxon>
        <taxon>Pseudomonadati</taxon>
        <taxon>Bacteroidota</taxon>
        <taxon>Saprospiria</taxon>
        <taxon>Saprospirales</taxon>
        <taxon>Haliscomenobacteraceae</taxon>
        <taxon>Portibacter</taxon>
    </lineage>
</organism>
<dbReference type="SUPFAM" id="SSF117074">
    <property type="entry name" value="Hypothetical protein PA1324"/>
    <property type="match status" value="1"/>
</dbReference>
<keyword evidence="6" id="KW-1185">Reference proteome</keyword>
<protein>
    <recommendedName>
        <fullName evidence="4">SD-repeat containing protein B domain-containing protein</fullName>
    </recommendedName>
</protein>
<feature type="domain" description="SD-repeat containing protein B" evidence="4">
    <location>
        <begin position="142"/>
        <end position="244"/>
    </location>
</feature>
<dbReference type="InterPro" id="IPR013783">
    <property type="entry name" value="Ig-like_fold"/>
</dbReference>
<dbReference type="Pfam" id="PF17210">
    <property type="entry name" value="SdrD_B"/>
    <property type="match status" value="1"/>
</dbReference>
<comment type="caution">
    <text evidence="5">The sequence shown here is derived from an EMBL/GenBank/DDBJ whole genome shotgun (WGS) entry which is preliminary data.</text>
</comment>
<evidence type="ECO:0000256" key="3">
    <source>
        <dbReference type="ARBA" id="ARBA00022729"/>
    </source>
</evidence>
<evidence type="ECO:0000256" key="2">
    <source>
        <dbReference type="ARBA" id="ARBA00022525"/>
    </source>
</evidence>
<dbReference type="AlphaFoldDB" id="A0AA37WGW6"/>